<organism evidence="1 2">
    <name type="scientific">Peribacillus asahii</name>
    <dbReference type="NCBI Taxonomy" id="228899"/>
    <lineage>
        <taxon>Bacteria</taxon>
        <taxon>Bacillati</taxon>
        <taxon>Bacillota</taxon>
        <taxon>Bacilli</taxon>
        <taxon>Bacillales</taxon>
        <taxon>Bacillaceae</taxon>
        <taxon>Peribacillus</taxon>
    </lineage>
</organism>
<dbReference type="AlphaFoldDB" id="A0A3Q9RRB0"/>
<dbReference type="KEGG" id="pasa:BAOM_3865"/>
<dbReference type="EMBL" id="CP026095">
    <property type="protein sequence ID" value="AZV44474.1"/>
    <property type="molecule type" value="Genomic_DNA"/>
</dbReference>
<name>A0A3Q9RRB0_9BACI</name>
<gene>
    <name evidence="1" type="ORF">BAOM_3865</name>
</gene>
<evidence type="ECO:0000313" key="1">
    <source>
        <dbReference type="EMBL" id="AZV44474.1"/>
    </source>
</evidence>
<dbReference type="Proteomes" id="UP000283095">
    <property type="component" value="Chromosome"/>
</dbReference>
<evidence type="ECO:0000313" key="2">
    <source>
        <dbReference type="Proteomes" id="UP000283095"/>
    </source>
</evidence>
<protein>
    <submittedName>
        <fullName evidence="1">Uncharacterized protein</fullName>
    </submittedName>
</protein>
<accession>A0A3Q9RRB0</accession>
<sequence length="42" mass="4799">MDKVTHIIPIVPFHFSSFTNNLTTSYPLVIVDNQPIVLLILF</sequence>
<proteinExistence type="predicted"/>
<reference evidence="1 2" key="1">
    <citation type="submission" date="2018-01" db="EMBL/GenBank/DDBJ databases">
        <title>Bacillus asahii Genome sequencing and assembly.</title>
        <authorList>
            <person name="Jiang H."/>
            <person name="Feng Y."/>
            <person name="Zhao F."/>
            <person name="Lin X."/>
        </authorList>
    </citation>
    <scope>NUCLEOTIDE SEQUENCE [LARGE SCALE GENOMIC DNA]</scope>
    <source>
        <strain evidence="1 2">OM18</strain>
    </source>
</reference>